<keyword evidence="1" id="KW-0479">Metal-binding</keyword>
<evidence type="ECO:0000313" key="3">
    <source>
        <dbReference type="EMBL" id="MBC3517319.1"/>
    </source>
</evidence>
<dbReference type="AlphaFoldDB" id="A0A8J6INZ7"/>
<feature type="domain" description="SWIM-type" evidence="2">
    <location>
        <begin position="193"/>
        <end position="228"/>
    </location>
</feature>
<sequence length="271" mass="30850">MKHPIGFTAEIPADKREAMPTPVQLCHSTPVKSVVQVHFPRKNRTLGYYNDSFDLHRGDLVYVDGKLAGQRGRVVEVSYHFKIKLSDYRRVVAVADTEVHGTFYLAGSHLVTFARETLPYSKVRSWFKAPEQEETYVTGHDSETLCDLEHLDDLQVSSAIADRGYTYYLEDRVKYICLDGPYGRALVQGSTMYEVEFTCHGREISDLLCDCFCSYTCKHELAAMLQLRNALVFIEKYYADQYNAAHYFAAIEKGAFYTLVVDSRESGSITV</sequence>
<dbReference type="EMBL" id="JACOGI010000004">
    <property type="protein sequence ID" value="MBC3517319.1"/>
    <property type="molecule type" value="Genomic_DNA"/>
</dbReference>
<evidence type="ECO:0000256" key="1">
    <source>
        <dbReference type="PROSITE-ProRule" id="PRU00325"/>
    </source>
</evidence>
<evidence type="ECO:0000259" key="2">
    <source>
        <dbReference type="PROSITE" id="PS50966"/>
    </source>
</evidence>
<evidence type="ECO:0000313" key="4">
    <source>
        <dbReference type="Proteomes" id="UP000597668"/>
    </source>
</evidence>
<proteinExistence type="predicted"/>
<keyword evidence="1" id="KW-0862">Zinc</keyword>
<dbReference type="InterPro" id="IPR007527">
    <property type="entry name" value="Znf_SWIM"/>
</dbReference>
<dbReference type="RefSeq" id="WP_186488724.1">
    <property type="nucleotide sequence ID" value="NZ_JACOGI010000004.1"/>
</dbReference>
<gene>
    <name evidence="3" type="ORF">H8K20_13090</name>
</gene>
<keyword evidence="4" id="KW-1185">Reference proteome</keyword>
<dbReference type="Proteomes" id="UP000597668">
    <property type="component" value="Unassembled WGS sequence"/>
</dbReference>
<protein>
    <recommendedName>
        <fullName evidence="2">SWIM-type domain-containing protein</fullName>
    </recommendedName>
</protein>
<accession>A0A8J6INZ7</accession>
<comment type="caution">
    <text evidence="3">The sequence shown here is derived from an EMBL/GenBank/DDBJ whole genome shotgun (WGS) entry which is preliminary data.</text>
</comment>
<dbReference type="PROSITE" id="PS50966">
    <property type="entry name" value="ZF_SWIM"/>
    <property type="match status" value="1"/>
</dbReference>
<dbReference type="GO" id="GO:0008270">
    <property type="term" value="F:zinc ion binding"/>
    <property type="evidence" value="ECO:0007669"/>
    <property type="project" value="UniProtKB-KW"/>
</dbReference>
<organism evidence="3 4">
    <name type="scientific">Neobittarella massiliensis</name>
    <name type="common">ex Bilen et al. 2018</name>
    <dbReference type="NCBI Taxonomy" id="2041842"/>
    <lineage>
        <taxon>Bacteria</taxon>
        <taxon>Bacillati</taxon>
        <taxon>Bacillota</taxon>
        <taxon>Clostridia</taxon>
        <taxon>Eubacteriales</taxon>
        <taxon>Oscillospiraceae</taxon>
        <taxon>Neobittarella (ex Bilen et al. 2018)</taxon>
    </lineage>
</organism>
<reference evidence="3" key="1">
    <citation type="submission" date="2020-08" db="EMBL/GenBank/DDBJ databases">
        <authorList>
            <person name="Liu C."/>
            <person name="Sun Q."/>
        </authorList>
    </citation>
    <scope>NUCLEOTIDE SEQUENCE</scope>
    <source>
        <strain evidence="3">NSJ-65</strain>
    </source>
</reference>
<name>A0A8J6INZ7_9FIRM</name>
<keyword evidence="1" id="KW-0863">Zinc-finger</keyword>